<dbReference type="PANTHER" id="PTHR36194:SF1">
    <property type="entry name" value="S-LAYER-LIKE PROTEIN"/>
    <property type="match status" value="1"/>
</dbReference>
<feature type="domain" description="PEGA" evidence="3">
    <location>
        <begin position="175"/>
        <end position="234"/>
    </location>
</feature>
<dbReference type="Proteomes" id="UP000315369">
    <property type="component" value="Unassembled WGS sequence"/>
</dbReference>
<evidence type="ECO:0000256" key="2">
    <source>
        <dbReference type="SAM" id="SignalP"/>
    </source>
</evidence>
<comment type="caution">
    <text evidence="4">The sequence shown here is derived from an EMBL/GenBank/DDBJ whole genome shotgun (WGS) entry which is preliminary data.</text>
</comment>
<dbReference type="PANTHER" id="PTHR36194">
    <property type="entry name" value="S-LAYER-LIKE PROTEIN"/>
    <property type="match status" value="1"/>
</dbReference>
<feature type="chain" id="PRO_5022079153" evidence="2">
    <location>
        <begin position="26"/>
        <end position="360"/>
    </location>
</feature>
<feature type="domain" description="PEGA" evidence="3">
    <location>
        <begin position="100"/>
        <end position="164"/>
    </location>
</feature>
<dbReference type="AlphaFoldDB" id="A0A540WIS4"/>
<keyword evidence="5" id="KW-1185">Reference proteome</keyword>
<dbReference type="InterPro" id="IPR013229">
    <property type="entry name" value="PEGA"/>
</dbReference>
<keyword evidence="2" id="KW-0732">Signal</keyword>
<feature type="region of interest" description="Disordered" evidence="1">
    <location>
        <begin position="30"/>
        <end position="85"/>
    </location>
</feature>
<sequence length="360" mass="37742">MSIRRLVLFSLVAALVAPSSALAQADDLLAPLTPSKSSKAKAGKTKVVKKKKAEKVTKKPARTKAPATARGSKKKNLPPPDEGLLAPLAPVKTELAVFIGGPVRGARLTLDGRDVGVLTPAPTQLTVTPGEHTLVVRKPGYAEYTRRLDVKEGTQTEVKVALEATMGFARALADVAGTVVLVDDVEVGTVPLSDILLKPGSREIEFRAEGYKSHVHNINVLAGTNYELTGRMRPAVDTGLASNTARAGDSPRTPPVLDPSTSMPDEPNPALSFDNDSPDAEVESSSKPWYGRWYVWAGVGAVVAAGTVGAVMATRDPTLKLQDKNTLCPEDCVFLKGGAPRSGGAGAGPFKTPAVGGLRF</sequence>
<dbReference type="Pfam" id="PF08308">
    <property type="entry name" value="PEGA"/>
    <property type="match status" value="2"/>
</dbReference>
<gene>
    <name evidence="4" type="ORF">FJV41_47520</name>
</gene>
<dbReference type="EMBL" id="VIFM01000427">
    <property type="protein sequence ID" value="TQF08883.1"/>
    <property type="molecule type" value="Genomic_DNA"/>
</dbReference>
<feature type="region of interest" description="Disordered" evidence="1">
    <location>
        <begin position="241"/>
        <end position="285"/>
    </location>
</feature>
<organism evidence="4 5">
    <name type="scientific">Myxococcus llanfairpwllgwyngyllgogerychwyrndrobwllllantysiliogogogochensis</name>
    <dbReference type="NCBI Taxonomy" id="2590453"/>
    <lineage>
        <taxon>Bacteria</taxon>
        <taxon>Pseudomonadati</taxon>
        <taxon>Myxococcota</taxon>
        <taxon>Myxococcia</taxon>
        <taxon>Myxococcales</taxon>
        <taxon>Cystobacterineae</taxon>
        <taxon>Myxococcaceae</taxon>
        <taxon>Myxococcus</taxon>
    </lineage>
</organism>
<accession>A0A540WIS4</accession>
<dbReference type="OrthoDB" id="5382214at2"/>
<protein>
    <submittedName>
        <fullName evidence="4">PEGA domain-containing protein</fullName>
    </submittedName>
</protein>
<evidence type="ECO:0000313" key="5">
    <source>
        <dbReference type="Proteomes" id="UP000315369"/>
    </source>
</evidence>
<feature type="compositionally biased region" description="Basic residues" evidence="1">
    <location>
        <begin position="38"/>
        <end position="62"/>
    </location>
</feature>
<dbReference type="Gene3D" id="2.60.40.1120">
    <property type="entry name" value="Carboxypeptidase-like, regulatory domain"/>
    <property type="match status" value="1"/>
</dbReference>
<name>A0A540WIS4_9BACT</name>
<feature type="signal peptide" evidence="2">
    <location>
        <begin position="1"/>
        <end position="25"/>
    </location>
</feature>
<dbReference type="RefSeq" id="WP_141649244.1">
    <property type="nucleotide sequence ID" value="NZ_VIFM01000427.1"/>
</dbReference>
<evidence type="ECO:0000259" key="3">
    <source>
        <dbReference type="Pfam" id="PF08308"/>
    </source>
</evidence>
<reference evidence="4 5" key="1">
    <citation type="submission" date="2019-06" db="EMBL/GenBank/DDBJ databases">
        <authorList>
            <person name="Livingstone P."/>
            <person name="Whitworth D."/>
        </authorList>
    </citation>
    <scope>NUCLEOTIDE SEQUENCE [LARGE SCALE GENOMIC DNA]</scope>
    <source>
        <strain evidence="4 5">AM401</strain>
    </source>
</reference>
<evidence type="ECO:0000256" key="1">
    <source>
        <dbReference type="SAM" id="MobiDB-lite"/>
    </source>
</evidence>
<proteinExistence type="predicted"/>
<evidence type="ECO:0000313" key="4">
    <source>
        <dbReference type="EMBL" id="TQF08883.1"/>
    </source>
</evidence>